<dbReference type="RefSeq" id="WP_009292566.1">
    <property type="nucleotide sequence ID" value="NZ_BAABYZ010000001.1"/>
</dbReference>
<proteinExistence type="predicted"/>
<accession>F7LSB5</accession>
<reference evidence="5" key="2">
    <citation type="submission" date="2017-10" db="EMBL/GenBank/DDBJ databases">
        <authorList>
            <person name="Banno H."/>
            <person name="Chua N.-H."/>
        </authorList>
    </citation>
    <scope>NUCLEOTIDE SEQUENCE</scope>
    <source>
        <strain evidence="5">12905</strain>
    </source>
</reference>
<comment type="caution">
    <text evidence="5">The sequence shown here is derived from an EMBL/GenBank/DDBJ whole genome shotgun (WGS) entry which is preliminary data.</text>
</comment>
<reference evidence="7" key="3">
    <citation type="submission" date="2023-07" db="EMBL/GenBank/DDBJ databases">
        <title>A gut symbiont ubiquitin homologue binds and inactivates peptidyl-prolyl isomerase to mediate the interbacterial arms race in the human gut.</title>
        <authorList>
            <person name="Jiang K."/>
            <person name="Li W."/>
            <person name="Tong M."/>
            <person name="Xu J."/>
            <person name="Chen Z."/>
            <person name="Yang Y."/>
            <person name="Zang Y."/>
            <person name="Jiao X."/>
            <person name="Liu C."/>
            <person name="Lim B."/>
            <person name="Jiang X."/>
            <person name="Wang J."/>
            <person name="Wu D."/>
            <person name="Wang M."/>
            <person name="Liu S.-J."/>
            <person name="Shao F."/>
            <person name="Gao X."/>
        </authorList>
    </citation>
    <scope>NUCLEOTIDE SEQUENCE [LARGE SCALE GENOMIC DNA]</scope>
    <source>
        <strain evidence="7">GS077</strain>
    </source>
</reference>
<evidence type="ECO:0000313" key="5">
    <source>
        <dbReference type="EMBL" id="PJY73726.1"/>
    </source>
</evidence>
<dbReference type="InterPro" id="IPR028098">
    <property type="entry name" value="Glyco_trans_4-like_N"/>
</dbReference>
<reference evidence="4 7" key="4">
    <citation type="submission" date="2023-08" db="EMBL/GenBank/DDBJ databases">
        <authorList>
            <person name="Du M."/>
            <person name="Liu C."/>
            <person name="Liu S.-J."/>
        </authorList>
    </citation>
    <scope>NUCLEOTIDE SEQUENCE [LARGE SCALE GENOMIC DNA]</scope>
    <source>
        <strain evidence="4 7">GS077</strain>
    </source>
</reference>
<dbReference type="PANTHER" id="PTHR46401:SF2">
    <property type="entry name" value="GLYCOSYLTRANSFERASE WBBK-RELATED"/>
    <property type="match status" value="1"/>
</dbReference>
<accession>A0A0K6BYU5</accession>
<evidence type="ECO:0000259" key="2">
    <source>
        <dbReference type="Pfam" id="PF00534"/>
    </source>
</evidence>
<evidence type="ECO:0000313" key="4">
    <source>
        <dbReference type="EMBL" id="MDT6977525.1"/>
    </source>
</evidence>
<dbReference type="GO" id="GO:0102710">
    <property type="term" value="F:D-inositol-3-phosphate glycosyltransferase activity"/>
    <property type="evidence" value="ECO:0007669"/>
    <property type="project" value="UniProtKB-EC"/>
</dbReference>
<dbReference type="AlphaFoldDB" id="A0A0K6BYU5"/>
<feature type="domain" description="Glycosyl transferase family 1" evidence="2">
    <location>
        <begin position="215"/>
        <end position="377"/>
    </location>
</feature>
<dbReference type="Proteomes" id="UP001258434">
    <property type="component" value="Unassembled WGS sequence"/>
</dbReference>
<reference evidence="5 6" key="1">
    <citation type="journal article" date="2017" name="MBio">
        <title>Gut Symbiont Bacteroides fragilis Secretes a Eukaryotic-Like Ubiquitin Protein That Mediates Intraspecies Antagonism.</title>
        <authorList>
            <person name="Chatzidaki-Livanis M."/>
            <person name="Coyne M.J."/>
            <person name="Roelofs K.G."/>
            <person name="Gentyala R.R."/>
            <person name="Caldwell J.M."/>
            <person name="Comstock L.E."/>
        </authorList>
    </citation>
    <scope>NUCLEOTIDE SEQUENCE [LARGE SCALE GENOMIC DNA]</scope>
    <source>
        <strain evidence="5 6">12905</strain>
    </source>
</reference>
<dbReference type="CDD" id="cd03801">
    <property type="entry name" value="GT4_PimA-like"/>
    <property type="match status" value="1"/>
</dbReference>
<evidence type="ECO:0000313" key="7">
    <source>
        <dbReference type="Proteomes" id="UP001258434"/>
    </source>
</evidence>
<dbReference type="SUPFAM" id="SSF53756">
    <property type="entry name" value="UDP-Glycosyltransferase/glycogen phosphorylase"/>
    <property type="match status" value="1"/>
</dbReference>
<dbReference type="Pfam" id="PF13439">
    <property type="entry name" value="Glyco_transf_4"/>
    <property type="match status" value="1"/>
</dbReference>
<dbReference type="GO" id="GO:0009103">
    <property type="term" value="P:lipopolysaccharide biosynthetic process"/>
    <property type="evidence" value="ECO:0007669"/>
    <property type="project" value="TreeGrafter"/>
</dbReference>
<dbReference type="PANTHER" id="PTHR46401">
    <property type="entry name" value="GLYCOSYLTRANSFERASE WBBK-RELATED"/>
    <property type="match status" value="1"/>
</dbReference>
<dbReference type="Proteomes" id="UP000231846">
    <property type="component" value="Unassembled WGS sequence"/>
</dbReference>
<reference evidence="4" key="5">
    <citation type="submission" date="2024-03" db="EMBL/GenBank/DDBJ databases">
        <title>A gut symbiont ubiquitin homologue binds and inactivates peptidyl-prolyl isomerase to mediate the interbacterial arms race in the human gut.</title>
        <authorList>
            <person name="Jiang K."/>
            <person name="Li W."/>
            <person name="Tong M."/>
            <person name="Xu J."/>
            <person name="Chen Z."/>
            <person name="Yang Y."/>
            <person name="Zang Y."/>
            <person name="Jiao X."/>
            <person name="Liu C."/>
            <person name="Lim B."/>
            <person name="Jiang X."/>
            <person name="Wang J."/>
            <person name="Wu D."/>
            <person name="Wang M."/>
            <person name="Liu S.-J."/>
            <person name="Shao F."/>
            <person name="Gao X."/>
        </authorList>
    </citation>
    <scope>NUCLEOTIDE SEQUENCE</scope>
    <source>
        <strain evidence="4">GS077</strain>
    </source>
</reference>
<dbReference type="EMBL" id="PDCW01000022">
    <property type="protein sequence ID" value="PJY73726.1"/>
    <property type="molecule type" value="Genomic_DNA"/>
</dbReference>
<keyword evidence="1 5" id="KW-0808">Transferase</keyword>
<organism evidence="5 6">
    <name type="scientific">Bacteroides fragilis</name>
    <dbReference type="NCBI Taxonomy" id="817"/>
    <lineage>
        <taxon>Bacteria</taxon>
        <taxon>Pseudomonadati</taxon>
        <taxon>Bacteroidota</taxon>
        <taxon>Bacteroidia</taxon>
        <taxon>Bacteroidales</taxon>
        <taxon>Bacteroidaceae</taxon>
        <taxon>Bacteroides</taxon>
    </lineage>
</organism>
<gene>
    <name evidence="5" type="primary">mshA_4</name>
    <name evidence="4" type="ORF">BFGS077_002828</name>
    <name evidence="5" type="ORF">CQW34_03000</name>
</gene>
<sequence>MKQHIFIINEKNLASSYGVGTYINEYIKCLRRFDLEIHLVTLFCDEELYNLYENEFVDYINIPTTILKNTKYYHQSVCAIIKLYYAKIEKPLFHLNFHQNIFFVKYIKDYFNDAIILYTIHYSCWSLQLNSDVNLFKSILSKYNSNGNLSELEHRVILEFEKEKELFNKVDRIICLSNETYEILKSEYLISPTKINLIPNGIEDSYTPLLGNQKNIIRKYFHIKKKEKIILFVGRLTALKGAYILLDSFKKISPYHTNYRLFIIGDGDFNLLLNQAEPYWDRITFTGKIDKEKLNQLYKIADIGIIPSYCEQCSYVCLEMMMNAIPCIVSDGIGLNSIFKNNINSIVAKIVDYQNPDSYILNLEKSILDMINNASKKDNISKKSRLTYLEKFTLDHMFENYKKLFLTFNIRVKEW</sequence>
<evidence type="ECO:0000313" key="6">
    <source>
        <dbReference type="Proteomes" id="UP000231846"/>
    </source>
</evidence>
<dbReference type="Pfam" id="PF00534">
    <property type="entry name" value="Glycos_transf_1"/>
    <property type="match status" value="1"/>
</dbReference>
<name>A0A0K6BYU5_BACFG</name>
<dbReference type="Gene3D" id="3.40.50.2000">
    <property type="entry name" value="Glycogen Phosphorylase B"/>
    <property type="match status" value="2"/>
</dbReference>
<dbReference type="InterPro" id="IPR001296">
    <property type="entry name" value="Glyco_trans_1"/>
</dbReference>
<dbReference type="EC" id="2.4.1.250" evidence="5"/>
<dbReference type="EMBL" id="JAVFHL010000001">
    <property type="protein sequence ID" value="MDT6977525.1"/>
    <property type="molecule type" value="Genomic_DNA"/>
</dbReference>
<evidence type="ECO:0000256" key="1">
    <source>
        <dbReference type="ARBA" id="ARBA00022679"/>
    </source>
</evidence>
<keyword evidence="5" id="KW-0328">Glycosyltransferase</keyword>
<protein>
    <submittedName>
        <fullName evidence="4 5">Glycosyltransferase</fullName>
        <ecNumber evidence="5">2.4.1.250</ecNumber>
        <ecNumber evidence="4">2.4.-.-</ecNumber>
    </submittedName>
</protein>
<dbReference type="EC" id="2.4.-.-" evidence="4"/>
<evidence type="ECO:0000259" key="3">
    <source>
        <dbReference type="Pfam" id="PF13439"/>
    </source>
</evidence>
<feature type="domain" description="Glycosyltransferase subfamily 4-like N-terminal" evidence="3">
    <location>
        <begin position="18"/>
        <end position="204"/>
    </location>
</feature>